<evidence type="ECO:0000256" key="2">
    <source>
        <dbReference type="ARBA" id="ARBA00022737"/>
    </source>
</evidence>
<dbReference type="GO" id="GO:0000974">
    <property type="term" value="C:Prp19 complex"/>
    <property type="evidence" value="ECO:0007669"/>
    <property type="project" value="TreeGrafter"/>
</dbReference>
<dbReference type="Proteomes" id="UP001459277">
    <property type="component" value="Unassembled WGS sequence"/>
</dbReference>
<accession>A0AAW2BUI1</accession>
<organism evidence="5 6">
    <name type="scientific">Lithocarpus litseifolius</name>
    <dbReference type="NCBI Taxonomy" id="425828"/>
    <lineage>
        <taxon>Eukaryota</taxon>
        <taxon>Viridiplantae</taxon>
        <taxon>Streptophyta</taxon>
        <taxon>Embryophyta</taxon>
        <taxon>Tracheophyta</taxon>
        <taxon>Spermatophyta</taxon>
        <taxon>Magnoliopsida</taxon>
        <taxon>eudicotyledons</taxon>
        <taxon>Gunneridae</taxon>
        <taxon>Pentapetalae</taxon>
        <taxon>rosids</taxon>
        <taxon>fabids</taxon>
        <taxon>Fagales</taxon>
        <taxon>Fagaceae</taxon>
        <taxon>Lithocarpus</taxon>
    </lineage>
</organism>
<dbReference type="AlphaFoldDB" id="A0AAW2BUI1"/>
<dbReference type="Pfam" id="PF00400">
    <property type="entry name" value="WD40"/>
    <property type="match status" value="2"/>
</dbReference>
<feature type="repeat" description="WD" evidence="4">
    <location>
        <begin position="23"/>
        <end position="64"/>
    </location>
</feature>
<protein>
    <submittedName>
        <fullName evidence="5">Uncharacterized protein</fullName>
    </submittedName>
</protein>
<dbReference type="PANTHER" id="PTHR19923">
    <property type="entry name" value="WD40 REPEAT PROTEINPRL1/PRL2-RELATED"/>
    <property type="match status" value="1"/>
</dbReference>
<dbReference type="GO" id="GO:0000398">
    <property type="term" value="P:mRNA splicing, via spliceosome"/>
    <property type="evidence" value="ECO:0007669"/>
    <property type="project" value="InterPro"/>
</dbReference>
<proteinExistence type="inferred from homology"/>
<comment type="caution">
    <text evidence="5">The sequence shown here is derived from an EMBL/GenBank/DDBJ whole genome shotgun (WGS) entry which is preliminary data.</text>
</comment>
<comment type="similarity">
    <text evidence="3">Belongs to the WD repeat PRL1/PRL2 family.</text>
</comment>
<dbReference type="InterPro" id="IPR019775">
    <property type="entry name" value="WD40_repeat_CS"/>
</dbReference>
<keyword evidence="1 4" id="KW-0853">WD repeat</keyword>
<evidence type="ECO:0000256" key="1">
    <source>
        <dbReference type="ARBA" id="ARBA00022574"/>
    </source>
</evidence>
<dbReference type="GO" id="GO:0071013">
    <property type="term" value="C:catalytic step 2 spliceosome"/>
    <property type="evidence" value="ECO:0007669"/>
    <property type="project" value="TreeGrafter"/>
</dbReference>
<dbReference type="SUPFAM" id="SSF50978">
    <property type="entry name" value="WD40 repeat-like"/>
    <property type="match status" value="1"/>
</dbReference>
<gene>
    <name evidence="5" type="ORF">SO802_028794</name>
</gene>
<dbReference type="InterPro" id="IPR045241">
    <property type="entry name" value="Prp46/PLRG1-like"/>
</dbReference>
<evidence type="ECO:0000256" key="4">
    <source>
        <dbReference type="PROSITE-ProRule" id="PRU00221"/>
    </source>
</evidence>
<dbReference type="InterPro" id="IPR015943">
    <property type="entry name" value="WD40/YVTN_repeat-like_dom_sf"/>
</dbReference>
<dbReference type="PROSITE" id="PS50082">
    <property type="entry name" value="WD_REPEATS_2"/>
    <property type="match status" value="2"/>
</dbReference>
<reference evidence="5 6" key="1">
    <citation type="submission" date="2024-01" db="EMBL/GenBank/DDBJ databases">
        <title>A telomere-to-telomere, gap-free genome of sweet tea (Lithocarpus litseifolius).</title>
        <authorList>
            <person name="Zhou J."/>
        </authorList>
    </citation>
    <scope>NUCLEOTIDE SEQUENCE [LARGE SCALE GENOMIC DNA]</scope>
    <source>
        <strain evidence="5">Zhou-2022a</strain>
        <tissue evidence="5">Leaf</tissue>
    </source>
</reference>
<dbReference type="GO" id="GO:0071011">
    <property type="term" value="C:precatalytic spliceosome"/>
    <property type="evidence" value="ECO:0007669"/>
    <property type="project" value="TreeGrafter"/>
</dbReference>
<keyword evidence="2" id="KW-0677">Repeat</keyword>
<evidence type="ECO:0000256" key="3">
    <source>
        <dbReference type="ARBA" id="ARBA00025726"/>
    </source>
</evidence>
<dbReference type="InterPro" id="IPR036322">
    <property type="entry name" value="WD40_repeat_dom_sf"/>
</dbReference>
<dbReference type="EMBL" id="JAZDWU010000010">
    <property type="protein sequence ID" value="KAK9988555.1"/>
    <property type="molecule type" value="Genomic_DNA"/>
</dbReference>
<dbReference type="PANTHER" id="PTHR19923:SF0">
    <property type="entry name" value="PLEIOTROPIC REGULATOR 1"/>
    <property type="match status" value="1"/>
</dbReference>
<dbReference type="PRINTS" id="PR00320">
    <property type="entry name" value="GPROTEINBRPT"/>
</dbReference>
<feature type="repeat" description="WD" evidence="4">
    <location>
        <begin position="65"/>
        <end position="106"/>
    </location>
</feature>
<dbReference type="PROSITE" id="PS00678">
    <property type="entry name" value="WD_REPEATS_1"/>
    <property type="match status" value="1"/>
</dbReference>
<dbReference type="Gene3D" id="2.130.10.10">
    <property type="entry name" value="YVTN repeat-like/Quinoprotein amine dehydrogenase"/>
    <property type="match status" value="1"/>
</dbReference>
<name>A0AAW2BUI1_9ROSI</name>
<sequence length="236" mass="27180">MERIPSKWPRPLWHAPWKTYRVISGHLGWVRSIAFDPSNTWFCTGSADRTIKVWDIRSKQQIHALSGHDNTVCSVFTRPTDPQVVTGSHDTAIKFWDLRFAEEDNEARGEADPSRIQQLDTNLRNASFSSFLDAIRDHNIEMWEKDLNGRVVNLPTHEDLDRLLHTTFPGVCEAIVDGQIRCNHSAWQTTGPWRPFYRSLAIYFITKPYPFTVEPYILMFDAELASQPNGPLLISN</sequence>
<evidence type="ECO:0000313" key="5">
    <source>
        <dbReference type="EMBL" id="KAK9988555.1"/>
    </source>
</evidence>
<dbReference type="InterPro" id="IPR001680">
    <property type="entry name" value="WD40_rpt"/>
</dbReference>
<dbReference type="SMART" id="SM00320">
    <property type="entry name" value="WD40"/>
    <property type="match status" value="2"/>
</dbReference>
<keyword evidence="6" id="KW-1185">Reference proteome</keyword>
<dbReference type="PROSITE" id="PS50294">
    <property type="entry name" value="WD_REPEATS_REGION"/>
    <property type="match status" value="2"/>
</dbReference>
<evidence type="ECO:0000313" key="6">
    <source>
        <dbReference type="Proteomes" id="UP001459277"/>
    </source>
</evidence>
<dbReference type="InterPro" id="IPR020472">
    <property type="entry name" value="WD40_PAC1"/>
</dbReference>